<dbReference type="AlphaFoldDB" id="A0A9P5MP96"/>
<dbReference type="EMBL" id="WHVB01000083">
    <property type="protein sequence ID" value="KAF8462874.1"/>
    <property type="molecule type" value="Genomic_DNA"/>
</dbReference>
<name>A0A9P5MP96_9AGAM</name>
<dbReference type="SUPFAM" id="SSF46689">
    <property type="entry name" value="Homeodomain-like"/>
    <property type="match status" value="1"/>
</dbReference>
<dbReference type="Proteomes" id="UP000759537">
    <property type="component" value="Unassembled WGS sequence"/>
</dbReference>
<accession>A0A9P5MP96</accession>
<reference evidence="1" key="2">
    <citation type="journal article" date="2020" name="Nat. Commun.">
        <title>Large-scale genome sequencing of mycorrhizal fungi provides insights into the early evolution of symbiotic traits.</title>
        <authorList>
            <person name="Miyauchi S."/>
            <person name="Kiss E."/>
            <person name="Kuo A."/>
            <person name="Drula E."/>
            <person name="Kohler A."/>
            <person name="Sanchez-Garcia M."/>
            <person name="Morin E."/>
            <person name="Andreopoulos B."/>
            <person name="Barry K.W."/>
            <person name="Bonito G."/>
            <person name="Buee M."/>
            <person name="Carver A."/>
            <person name="Chen C."/>
            <person name="Cichocki N."/>
            <person name="Clum A."/>
            <person name="Culley D."/>
            <person name="Crous P.W."/>
            <person name="Fauchery L."/>
            <person name="Girlanda M."/>
            <person name="Hayes R.D."/>
            <person name="Keri Z."/>
            <person name="LaButti K."/>
            <person name="Lipzen A."/>
            <person name="Lombard V."/>
            <person name="Magnuson J."/>
            <person name="Maillard F."/>
            <person name="Murat C."/>
            <person name="Nolan M."/>
            <person name="Ohm R.A."/>
            <person name="Pangilinan J."/>
            <person name="Pereira M.F."/>
            <person name="Perotto S."/>
            <person name="Peter M."/>
            <person name="Pfister S."/>
            <person name="Riley R."/>
            <person name="Sitrit Y."/>
            <person name="Stielow J.B."/>
            <person name="Szollosi G."/>
            <person name="Zifcakova L."/>
            <person name="Stursova M."/>
            <person name="Spatafora J.W."/>
            <person name="Tedersoo L."/>
            <person name="Vaario L.M."/>
            <person name="Yamada A."/>
            <person name="Yan M."/>
            <person name="Wang P."/>
            <person name="Xu J."/>
            <person name="Bruns T."/>
            <person name="Baldrian P."/>
            <person name="Vilgalys R."/>
            <person name="Dunand C."/>
            <person name="Henrissat B."/>
            <person name="Grigoriev I.V."/>
            <person name="Hibbett D."/>
            <person name="Nagy L.G."/>
            <person name="Martin F.M."/>
        </authorList>
    </citation>
    <scope>NUCLEOTIDE SEQUENCE</scope>
    <source>
        <strain evidence="1">Prilba</strain>
    </source>
</reference>
<proteinExistence type="predicted"/>
<keyword evidence="2" id="KW-1185">Reference proteome</keyword>
<evidence type="ECO:0000313" key="1">
    <source>
        <dbReference type="EMBL" id="KAF8462874.1"/>
    </source>
</evidence>
<gene>
    <name evidence="1" type="ORF">DFH94DRAFT_677392</name>
</gene>
<comment type="caution">
    <text evidence="1">The sequence shown here is derived from an EMBL/GenBank/DDBJ whole genome shotgun (WGS) entry which is preliminary data.</text>
</comment>
<reference evidence="1" key="1">
    <citation type="submission" date="2019-10" db="EMBL/GenBank/DDBJ databases">
        <authorList>
            <consortium name="DOE Joint Genome Institute"/>
            <person name="Kuo A."/>
            <person name="Miyauchi S."/>
            <person name="Kiss E."/>
            <person name="Drula E."/>
            <person name="Kohler A."/>
            <person name="Sanchez-Garcia M."/>
            <person name="Andreopoulos B."/>
            <person name="Barry K.W."/>
            <person name="Bonito G."/>
            <person name="Buee M."/>
            <person name="Carver A."/>
            <person name="Chen C."/>
            <person name="Cichocki N."/>
            <person name="Clum A."/>
            <person name="Culley D."/>
            <person name="Crous P.W."/>
            <person name="Fauchery L."/>
            <person name="Girlanda M."/>
            <person name="Hayes R."/>
            <person name="Keri Z."/>
            <person name="LaButti K."/>
            <person name="Lipzen A."/>
            <person name="Lombard V."/>
            <person name="Magnuson J."/>
            <person name="Maillard F."/>
            <person name="Morin E."/>
            <person name="Murat C."/>
            <person name="Nolan M."/>
            <person name="Ohm R."/>
            <person name="Pangilinan J."/>
            <person name="Pereira M."/>
            <person name="Perotto S."/>
            <person name="Peter M."/>
            <person name="Riley R."/>
            <person name="Sitrit Y."/>
            <person name="Stielow B."/>
            <person name="Szollosi G."/>
            <person name="Zifcakova L."/>
            <person name="Stursova M."/>
            <person name="Spatafora J.W."/>
            <person name="Tedersoo L."/>
            <person name="Vaario L.-M."/>
            <person name="Yamada A."/>
            <person name="Yan M."/>
            <person name="Wang P."/>
            <person name="Xu J."/>
            <person name="Bruns T."/>
            <person name="Baldrian P."/>
            <person name="Vilgalys R."/>
            <person name="Henrissat B."/>
            <person name="Grigoriev I.V."/>
            <person name="Hibbett D."/>
            <person name="Nagy L.G."/>
            <person name="Martin F.M."/>
        </authorList>
    </citation>
    <scope>NUCLEOTIDE SEQUENCE</scope>
    <source>
        <strain evidence="1">Prilba</strain>
    </source>
</reference>
<organism evidence="1 2">
    <name type="scientific">Russula ochroleuca</name>
    <dbReference type="NCBI Taxonomy" id="152965"/>
    <lineage>
        <taxon>Eukaryota</taxon>
        <taxon>Fungi</taxon>
        <taxon>Dikarya</taxon>
        <taxon>Basidiomycota</taxon>
        <taxon>Agaricomycotina</taxon>
        <taxon>Agaricomycetes</taxon>
        <taxon>Russulales</taxon>
        <taxon>Russulaceae</taxon>
        <taxon>Russula</taxon>
    </lineage>
</organism>
<dbReference type="PANTHER" id="PTHR48472:SF1">
    <property type="entry name" value="TC1-LIKE TRANSPOSASE DDE DOMAIN-CONTAINING PROTEIN"/>
    <property type="match status" value="1"/>
</dbReference>
<dbReference type="InterPro" id="IPR009057">
    <property type="entry name" value="Homeodomain-like_sf"/>
</dbReference>
<dbReference type="OrthoDB" id="3264182at2759"/>
<dbReference type="PANTHER" id="PTHR48472">
    <property type="entry name" value="TC1-LIKE TRANSPOSASE DDE DOMAIN-CONTAINING PROTEIN"/>
    <property type="match status" value="1"/>
</dbReference>
<evidence type="ECO:0000313" key="2">
    <source>
        <dbReference type="Proteomes" id="UP000759537"/>
    </source>
</evidence>
<sequence length="207" mass="23960">MPRKRPFQVAPLRRHYSADLKQRIIHQAYTLHRQSKDITTDLDMPLRVVQRVKRTWNEIGEVCRDRQHQGRAPLLSVHETQFMLALLEHSPDIYLDEIQEQLQEQHNFTASLNTISRTLKRLGISSKKLSRTAAECCQEAWNTFALEIGTYPAEYLVAGDKAAINVLTTYRANGWSVQGLRACKRCNFVHGTRYALRSNIHHSMLTH</sequence>
<protein>
    <recommendedName>
        <fullName evidence="3">Transposase</fullName>
    </recommendedName>
</protein>
<evidence type="ECO:0008006" key="3">
    <source>
        <dbReference type="Google" id="ProtNLM"/>
    </source>
</evidence>